<reference evidence="1 2" key="1">
    <citation type="submission" date="2016-10" db="EMBL/GenBank/DDBJ databases">
        <authorList>
            <person name="de Groot N.N."/>
        </authorList>
    </citation>
    <scope>NUCLEOTIDE SEQUENCE [LARGE SCALE GENOMIC DNA]</scope>
    <source>
        <strain evidence="1 2">CGMCC 4.5506</strain>
    </source>
</reference>
<sequence>MLFHLMDSNIWEVPEIPKPPNGARVPPPTKIQRIRNGLRQTIYAGFATALFGLVAAVFAFATRLI</sequence>
<accession>A0A1G6WWA9</accession>
<evidence type="ECO:0000313" key="1">
    <source>
        <dbReference type="EMBL" id="SDD70079.1"/>
    </source>
</evidence>
<protein>
    <submittedName>
        <fullName evidence="1">Uncharacterized protein</fullName>
    </submittedName>
</protein>
<organism evidence="1 2">
    <name type="scientific">Prauserella marina</name>
    <dbReference type="NCBI Taxonomy" id="530584"/>
    <lineage>
        <taxon>Bacteria</taxon>
        <taxon>Bacillati</taxon>
        <taxon>Actinomycetota</taxon>
        <taxon>Actinomycetes</taxon>
        <taxon>Pseudonocardiales</taxon>
        <taxon>Pseudonocardiaceae</taxon>
        <taxon>Prauserella</taxon>
    </lineage>
</organism>
<proteinExistence type="predicted"/>
<dbReference type="EMBL" id="FMZE01000011">
    <property type="protein sequence ID" value="SDD70079.1"/>
    <property type="molecule type" value="Genomic_DNA"/>
</dbReference>
<name>A0A1G6WWA9_9PSEU</name>
<dbReference type="Proteomes" id="UP000199494">
    <property type="component" value="Unassembled WGS sequence"/>
</dbReference>
<gene>
    <name evidence="1" type="ORF">SAMN05421630_111147</name>
</gene>
<keyword evidence="2" id="KW-1185">Reference proteome</keyword>
<evidence type="ECO:0000313" key="2">
    <source>
        <dbReference type="Proteomes" id="UP000199494"/>
    </source>
</evidence>
<dbReference type="AlphaFoldDB" id="A0A1G6WWA9"/>